<dbReference type="Proteomes" id="UP000281553">
    <property type="component" value="Unassembled WGS sequence"/>
</dbReference>
<dbReference type="SUPFAM" id="SSF47473">
    <property type="entry name" value="EF-hand"/>
    <property type="match status" value="1"/>
</dbReference>
<evidence type="ECO:0000256" key="1">
    <source>
        <dbReference type="ARBA" id="ARBA00022837"/>
    </source>
</evidence>
<keyword evidence="4" id="KW-1185">Reference proteome</keyword>
<dbReference type="InterPro" id="IPR002048">
    <property type="entry name" value="EF_hand_dom"/>
</dbReference>
<proteinExistence type="predicted"/>
<dbReference type="InterPro" id="IPR011992">
    <property type="entry name" value="EF-hand-dom_pair"/>
</dbReference>
<organism evidence="3 4">
    <name type="scientific">Dibothriocephalus latus</name>
    <name type="common">Fish tapeworm</name>
    <name type="synonym">Diphyllobothrium latum</name>
    <dbReference type="NCBI Taxonomy" id="60516"/>
    <lineage>
        <taxon>Eukaryota</taxon>
        <taxon>Metazoa</taxon>
        <taxon>Spiralia</taxon>
        <taxon>Lophotrochozoa</taxon>
        <taxon>Platyhelminthes</taxon>
        <taxon>Cestoda</taxon>
        <taxon>Eucestoda</taxon>
        <taxon>Diphyllobothriidea</taxon>
        <taxon>Diphyllobothriidae</taxon>
        <taxon>Dibothriocephalus</taxon>
    </lineage>
</organism>
<dbReference type="Gene3D" id="1.10.238.10">
    <property type="entry name" value="EF-hand"/>
    <property type="match status" value="1"/>
</dbReference>
<dbReference type="OrthoDB" id="186625at2759"/>
<evidence type="ECO:0000313" key="3">
    <source>
        <dbReference type="EMBL" id="VDN12351.1"/>
    </source>
</evidence>
<dbReference type="EMBL" id="UYRU01053682">
    <property type="protein sequence ID" value="VDN12351.1"/>
    <property type="molecule type" value="Genomic_DNA"/>
</dbReference>
<evidence type="ECO:0000313" key="4">
    <source>
        <dbReference type="Proteomes" id="UP000281553"/>
    </source>
</evidence>
<evidence type="ECO:0000259" key="2">
    <source>
        <dbReference type="PROSITE" id="PS50222"/>
    </source>
</evidence>
<name>A0A3P7M1Z9_DIBLA</name>
<dbReference type="PROSITE" id="PS50222">
    <property type="entry name" value="EF_HAND_2"/>
    <property type="match status" value="1"/>
</dbReference>
<feature type="domain" description="EF-hand" evidence="2">
    <location>
        <begin position="44"/>
        <end position="79"/>
    </location>
</feature>
<dbReference type="PROSITE" id="PS00018">
    <property type="entry name" value="EF_HAND_1"/>
    <property type="match status" value="2"/>
</dbReference>
<dbReference type="AlphaFoldDB" id="A0A3P7M1Z9"/>
<keyword evidence="1" id="KW-0106">Calcium</keyword>
<dbReference type="InterPro" id="IPR018247">
    <property type="entry name" value="EF_Hand_1_Ca_BS"/>
</dbReference>
<sequence>MEPAMVPTARELKGAVLIALDSDDSGTVSADELYTILLPHMESLRKEDLQTEVKNVDKNGSGDLDLCDLEGVLEMLRVNIYLQEPEKKVKTLD</sequence>
<dbReference type="GO" id="GO:0005509">
    <property type="term" value="F:calcium ion binding"/>
    <property type="evidence" value="ECO:0007669"/>
    <property type="project" value="InterPro"/>
</dbReference>
<protein>
    <recommendedName>
        <fullName evidence="2">EF-hand domain-containing protein</fullName>
    </recommendedName>
</protein>
<gene>
    <name evidence="3" type="ORF">DILT_LOCUS8182</name>
</gene>
<reference evidence="3 4" key="1">
    <citation type="submission" date="2018-11" db="EMBL/GenBank/DDBJ databases">
        <authorList>
            <consortium name="Pathogen Informatics"/>
        </authorList>
    </citation>
    <scope>NUCLEOTIDE SEQUENCE [LARGE SCALE GENOMIC DNA]</scope>
</reference>
<accession>A0A3P7M1Z9</accession>